<dbReference type="InterPro" id="IPR013830">
    <property type="entry name" value="SGNH_hydro"/>
</dbReference>
<evidence type="ECO:0000259" key="2">
    <source>
        <dbReference type="Pfam" id="PF13472"/>
    </source>
</evidence>
<name>A0A852ZRM4_9ACTN</name>
<dbReference type="GO" id="GO:0016298">
    <property type="term" value="F:lipase activity"/>
    <property type="evidence" value="ECO:0007669"/>
    <property type="project" value="InterPro"/>
</dbReference>
<sequence>MRPITTGRPLGPAALRHTPAALLALAGLLVLGLLAPRAEAVPTRPTPTPPAATAWTGTWATAPTTVPAGDTTVFEDQTIRQVVHASVGGGAVRVRLTNEFGTTPLVIGEARIALRDTRAAGARTLRDTDRPLTFGGRPSTTIPAGAPALSDPVTLRVPAGADLVISLYLPHHTPGSTTHAFAFQHNYVADGNVTARQDIEATRTLDRWYFLSTVSVRTGPDAAAAPAPDRGAAVIALGDSITDGGNTTVNANHRWPDLLAERLRGSPRTAGIGVLNQGISGNRLLHDPNPPAGHPAEAYAAYFGHSALRRFDRDVAAQPGARYVVVLLGVNDLGHPGTVAPESERVTAEEIIAGHRQLIARAHERGLRVYGGTILPFAGDSLGFSSPQNEAARQQVNTWIRTSGEYDGVIDFDAALRDPGQPDRLDPRYDSGDGLHPNDAGARAMAQAVPLTLFQ</sequence>
<dbReference type="GO" id="GO:0006629">
    <property type="term" value="P:lipid metabolic process"/>
    <property type="evidence" value="ECO:0007669"/>
    <property type="project" value="InterPro"/>
</dbReference>
<evidence type="ECO:0000313" key="3">
    <source>
        <dbReference type="EMBL" id="NYI03930.1"/>
    </source>
</evidence>
<dbReference type="InterPro" id="IPR053140">
    <property type="entry name" value="GDSL_Rv0518-like"/>
</dbReference>
<dbReference type="PANTHER" id="PTHR43784:SF2">
    <property type="entry name" value="GDSL-LIKE LIPASE_ACYLHYDROLASE, PUTATIVE (AFU_ORTHOLOGUE AFUA_2G00820)-RELATED"/>
    <property type="match status" value="1"/>
</dbReference>
<dbReference type="Gene3D" id="3.40.50.1110">
    <property type="entry name" value="SGNH hydrolase"/>
    <property type="match status" value="1"/>
</dbReference>
<proteinExistence type="predicted"/>
<dbReference type="InterPro" id="IPR008265">
    <property type="entry name" value="Lipase_GDSL_AS"/>
</dbReference>
<dbReference type="PROSITE" id="PS01098">
    <property type="entry name" value="LIPASE_GDSL_SER"/>
    <property type="match status" value="1"/>
</dbReference>
<evidence type="ECO:0000313" key="4">
    <source>
        <dbReference type="Proteomes" id="UP000567795"/>
    </source>
</evidence>
<dbReference type="EMBL" id="JACBZD010000001">
    <property type="protein sequence ID" value="NYI03930.1"/>
    <property type="molecule type" value="Genomic_DNA"/>
</dbReference>
<keyword evidence="4" id="KW-1185">Reference proteome</keyword>
<feature type="domain" description="SGNH hydrolase-type esterase" evidence="2">
    <location>
        <begin position="236"/>
        <end position="444"/>
    </location>
</feature>
<dbReference type="AlphaFoldDB" id="A0A852ZRM4"/>
<accession>A0A852ZRM4</accession>
<feature type="compositionally biased region" description="Basic and acidic residues" evidence="1">
    <location>
        <begin position="416"/>
        <end position="433"/>
    </location>
</feature>
<comment type="caution">
    <text evidence="3">The sequence shown here is derived from an EMBL/GenBank/DDBJ whole genome shotgun (WGS) entry which is preliminary data.</text>
</comment>
<protein>
    <submittedName>
        <fullName evidence="3">Lysophospholipase L1-like esterase</fullName>
    </submittedName>
</protein>
<dbReference type="Proteomes" id="UP000567795">
    <property type="component" value="Unassembled WGS sequence"/>
</dbReference>
<gene>
    <name evidence="3" type="ORF">FHU37_000873</name>
</gene>
<reference evidence="3 4" key="1">
    <citation type="submission" date="2020-07" db="EMBL/GenBank/DDBJ databases">
        <title>Sequencing the genomes of 1000 actinobacteria strains.</title>
        <authorList>
            <person name="Klenk H.-P."/>
        </authorList>
    </citation>
    <scope>NUCLEOTIDE SEQUENCE [LARGE SCALE GENOMIC DNA]</scope>
    <source>
        <strain evidence="3 4">DSM 42178</strain>
    </source>
</reference>
<dbReference type="PANTHER" id="PTHR43784">
    <property type="entry name" value="GDSL-LIKE LIPASE/ACYLHYDROLASE, PUTATIVE (AFU_ORTHOLOGUE AFUA_2G00820)-RELATED"/>
    <property type="match status" value="1"/>
</dbReference>
<feature type="region of interest" description="Disordered" evidence="1">
    <location>
        <begin position="416"/>
        <end position="439"/>
    </location>
</feature>
<organism evidence="3 4">
    <name type="scientific">Allostreptomyces psammosilenae</name>
    <dbReference type="NCBI Taxonomy" id="1892865"/>
    <lineage>
        <taxon>Bacteria</taxon>
        <taxon>Bacillati</taxon>
        <taxon>Actinomycetota</taxon>
        <taxon>Actinomycetes</taxon>
        <taxon>Kitasatosporales</taxon>
        <taxon>Streptomycetaceae</taxon>
        <taxon>Allostreptomyces</taxon>
    </lineage>
</organism>
<dbReference type="RefSeq" id="WP_179812907.1">
    <property type="nucleotide sequence ID" value="NZ_JACBZD010000001.1"/>
</dbReference>
<dbReference type="SUPFAM" id="SSF52266">
    <property type="entry name" value="SGNH hydrolase"/>
    <property type="match status" value="1"/>
</dbReference>
<dbReference type="Pfam" id="PF13472">
    <property type="entry name" value="Lipase_GDSL_2"/>
    <property type="match status" value="1"/>
</dbReference>
<dbReference type="InterPro" id="IPR036514">
    <property type="entry name" value="SGNH_hydro_sf"/>
</dbReference>
<evidence type="ECO:0000256" key="1">
    <source>
        <dbReference type="SAM" id="MobiDB-lite"/>
    </source>
</evidence>
<dbReference type="CDD" id="cd01830">
    <property type="entry name" value="XynE_like"/>
    <property type="match status" value="1"/>
</dbReference>